<sequence length="226" mass="25544">MINGPTRQAYCCLPKIMSNAVPVPLGSRLPMSLTSQNDALAAKNAVYEPFTQGFGPVPQNFRHPARSVKVNLFNVVLPWPNVVVRHVRAASLDSNLSLSDIPLGKLISRTMKPKTARRRRRMEATLAHRSGDATLEQRIDKMHRRDRAGLVIFVVVLWCTMLFALFSVWSYISLPAIRVILSIACALVLTFNTAAIVAMLRHYVEDKHFIYGLDLKHLDEMRRRRG</sequence>
<accession>A0ABR6L6G2</accession>
<evidence type="ECO:0000256" key="1">
    <source>
        <dbReference type="SAM" id="Phobius"/>
    </source>
</evidence>
<evidence type="ECO:0000313" key="2">
    <source>
        <dbReference type="EMBL" id="MBB4652397.1"/>
    </source>
</evidence>
<keyword evidence="1" id="KW-0812">Transmembrane</keyword>
<dbReference type="Proteomes" id="UP000539538">
    <property type="component" value="Unassembled WGS sequence"/>
</dbReference>
<keyword evidence="3" id="KW-1185">Reference proteome</keyword>
<dbReference type="EMBL" id="JACHOT010000006">
    <property type="protein sequence ID" value="MBB4652397.1"/>
    <property type="molecule type" value="Genomic_DNA"/>
</dbReference>
<reference evidence="2 3" key="1">
    <citation type="submission" date="2020-08" db="EMBL/GenBank/DDBJ databases">
        <title>Genomic Encyclopedia of Type Strains, Phase IV (KMG-IV): sequencing the most valuable type-strain genomes for metagenomic binning, comparative biology and taxonomic classification.</title>
        <authorList>
            <person name="Goeker M."/>
        </authorList>
    </citation>
    <scope>NUCLEOTIDE SEQUENCE [LARGE SCALE GENOMIC DNA]</scope>
    <source>
        <strain evidence="2 3">DSM 7050</strain>
    </source>
</reference>
<protein>
    <submittedName>
        <fullName evidence="2">Uncharacterized protein</fullName>
    </submittedName>
</protein>
<keyword evidence="1" id="KW-0472">Membrane</keyword>
<gene>
    <name evidence="2" type="ORF">GGQ99_004173</name>
</gene>
<keyword evidence="1" id="KW-1133">Transmembrane helix</keyword>
<name>A0ABR6L6G2_9HYPH</name>
<feature type="transmembrane region" description="Helical" evidence="1">
    <location>
        <begin position="148"/>
        <end position="172"/>
    </location>
</feature>
<organism evidence="2 3">
    <name type="scientific">Aminobacter niigataensis</name>
    <dbReference type="NCBI Taxonomy" id="83265"/>
    <lineage>
        <taxon>Bacteria</taxon>
        <taxon>Pseudomonadati</taxon>
        <taxon>Pseudomonadota</taxon>
        <taxon>Alphaproteobacteria</taxon>
        <taxon>Hyphomicrobiales</taxon>
        <taxon>Phyllobacteriaceae</taxon>
        <taxon>Aminobacter</taxon>
    </lineage>
</organism>
<proteinExistence type="predicted"/>
<evidence type="ECO:0000313" key="3">
    <source>
        <dbReference type="Proteomes" id="UP000539538"/>
    </source>
</evidence>
<comment type="caution">
    <text evidence="2">The sequence shown here is derived from an EMBL/GenBank/DDBJ whole genome shotgun (WGS) entry which is preliminary data.</text>
</comment>
<feature type="transmembrane region" description="Helical" evidence="1">
    <location>
        <begin position="178"/>
        <end position="200"/>
    </location>
</feature>